<evidence type="ECO:0000313" key="2">
    <source>
        <dbReference type="EMBL" id="OCS82864.1"/>
    </source>
</evidence>
<dbReference type="InterPro" id="IPR032713">
    <property type="entry name" value="EmrE"/>
</dbReference>
<dbReference type="RefSeq" id="WP_066547427.1">
    <property type="nucleotide sequence ID" value="NZ_MASJ01000039.1"/>
</dbReference>
<comment type="caution">
    <text evidence="2">The sequence shown here is derived from an EMBL/GenBank/DDBJ whole genome shotgun (WGS) entry which is preliminary data.</text>
</comment>
<feature type="transmembrane region" description="Helical" evidence="1">
    <location>
        <begin position="194"/>
        <end position="214"/>
    </location>
</feature>
<proteinExistence type="predicted"/>
<feature type="transmembrane region" description="Helical" evidence="1">
    <location>
        <begin position="98"/>
        <end position="116"/>
    </location>
</feature>
<reference evidence="2 3" key="1">
    <citation type="submission" date="2016-07" db="EMBL/GenBank/DDBJ databases">
        <title>Caryophanon tenue genome sequencing.</title>
        <authorList>
            <person name="Verma A."/>
            <person name="Pal Y."/>
            <person name="Krishnamurthi S."/>
        </authorList>
    </citation>
    <scope>NUCLEOTIDE SEQUENCE [LARGE SCALE GENOMIC DNA]</scope>
    <source>
        <strain evidence="2 3">DSM 14152</strain>
    </source>
</reference>
<gene>
    <name evidence="2" type="ORF">A6M13_05545</name>
</gene>
<sequence length="317" mass="34558">MKAIVLGIMSALFFAVTFVLNASMEQAGGHWAWSASLRYFFMVPFLVVIVAWRQKSAPLKQSMKTHRTEWMIWSTVGFGLFYAPLCFAAMYAPGWLIAGTWQVTIIAGALLSPLFFTTENGKKVRGKIPWRMLSLSSIILCGVALMQLEHAKNITLSTILLGVLPIIVAAFMYPLGNRKMMDVTAGKIGVFERLLGMTIASMPFWVLLACYAYIEVGLPSTTQIVQSAVVAISSGIIATALFFAATDLVKGDMTKLAGVEATQSFEVLFALVGEILFLAIVLPSTLGIVGIALVMLGMMMQSMYLMVQAKKGRLLIS</sequence>
<keyword evidence="1" id="KW-1133">Transmembrane helix</keyword>
<feature type="transmembrane region" description="Helical" evidence="1">
    <location>
        <begin position="31"/>
        <end position="52"/>
    </location>
</feature>
<keyword evidence="1" id="KW-0472">Membrane</keyword>
<name>A0A1C0Y6U0_9BACL</name>
<keyword evidence="1" id="KW-0812">Transmembrane</keyword>
<keyword evidence="3" id="KW-1185">Reference proteome</keyword>
<evidence type="ECO:0008006" key="4">
    <source>
        <dbReference type="Google" id="ProtNLM"/>
    </source>
</evidence>
<feature type="transmembrane region" description="Helical" evidence="1">
    <location>
        <begin position="154"/>
        <end position="173"/>
    </location>
</feature>
<dbReference type="Pfam" id="PF13536">
    <property type="entry name" value="EmrE"/>
    <property type="match status" value="1"/>
</dbReference>
<evidence type="ECO:0000313" key="3">
    <source>
        <dbReference type="Proteomes" id="UP000093199"/>
    </source>
</evidence>
<feature type="transmembrane region" description="Helical" evidence="1">
    <location>
        <begin position="72"/>
        <end position="92"/>
    </location>
</feature>
<accession>A0A1C0Y6U0</accession>
<dbReference type="OrthoDB" id="3457556at2"/>
<dbReference type="STRING" id="33978.A6M13_05545"/>
<dbReference type="Proteomes" id="UP000093199">
    <property type="component" value="Unassembled WGS sequence"/>
</dbReference>
<feature type="transmembrane region" description="Helical" evidence="1">
    <location>
        <begin position="226"/>
        <end position="245"/>
    </location>
</feature>
<organism evidence="2 3">
    <name type="scientific">Caryophanon tenue</name>
    <dbReference type="NCBI Taxonomy" id="33978"/>
    <lineage>
        <taxon>Bacteria</taxon>
        <taxon>Bacillati</taxon>
        <taxon>Bacillota</taxon>
        <taxon>Bacilli</taxon>
        <taxon>Bacillales</taxon>
        <taxon>Caryophanaceae</taxon>
        <taxon>Caryophanon</taxon>
    </lineage>
</organism>
<dbReference type="EMBL" id="MASJ01000039">
    <property type="protein sequence ID" value="OCS82864.1"/>
    <property type="molecule type" value="Genomic_DNA"/>
</dbReference>
<evidence type="ECO:0000256" key="1">
    <source>
        <dbReference type="SAM" id="Phobius"/>
    </source>
</evidence>
<dbReference type="AlphaFoldDB" id="A0A1C0Y6U0"/>
<protein>
    <recommendedName>
        <fullName evidence="4">Multidrug resistance efflux transporter family protein</fullName>
    </recommendedName>
</protein>